<feature type="non-terminal residue" evidence="4">
    <location>
        <position position="285"/>
    </location>
</feature>
<dbReference type="InterPro" id="IPR027417">
    <property type="entry name" value="P-loop_NTPase"/>
</dbReference>
<dbReference type="EMBL" id="JAAXOY010000451">
    <property type="protein sequence ID" value="NKY40762.1"/>
    <property type="molecule type" value="Genomic_DNA"/>
</dbReference>
<evidence type="ECO:0000313" key="4">
    <source>
        <dbReference type="EMBL" id="NKY40762.1"/>
    </source>
</evidence>
<dbReference type="Pfam" id="PF13191">
    <property type="entry name" value="AAA_16"/>
    <property type="match status" value="1"/>
</dbReference>
<sequence length="285" mass="29035">MSTGLLDRDRELATLTRHLTSIRAGAGRVVVVEGPAGIGKSSLLAAATRAAAADGFVTCSARGGPLECDAVWGIARQLFEPVRRRDDWADLTTGAAALAGPALALAAPEPAPGGDAMHAAVHGLVWLASNLAERQPVLLVVDDAHWADASSLRWLATLSRRLVDVPVGVLCAVRSGEPAPSADLLAELLAAAPDPTVRLGPLGLAAVEDIVVGSLPGAEQAFVEACHAASAGNPFLLGVLVAQVQAEGIAPTRASAARLDQVGADQAARSVVRQLGRLPAGADRL</sequence>
<organism evidence="4 5">
    <name type="scientific">Cellulomonas septica</name>
    <dbReference type="NCBI Taxonomy" id="285080"/>
    <lineage>
        <taxon>Bacteria</taxon>
        <taxon>Bacillati</taxon>
        <taxon>Actinomycetota</taxon>
        <taxon>Actinomycetes</taxon>
        <taxon>Micrococcales</taxon>
        <taxon>Cellulomonadaceae</taxon>
        <taxon>Cellulomonas</taxon>
    </lineage>
</organism>
<proteinExistence type="predicted"/>
<dbReference type="Gene3D" id="3.40.50.300">
    <property type="entry name" value="P-loop containing nucleotide triphosphate hydrolases"/>
    <property type="match status" value="1"/>
</dbReference>
<feature type="domain" description="Orc1-like AAA ATPase" evidence="3">
    <location>
        <begin position="8"/>
        <end position="162"/>
    </location>
</feature>
<comment type="caution">
    <text evidence="4">The sequence shown here is derived from an EMBL/GenBank/DDBJ whole genome shotgun (WGS) entry which is preliminary data.</text>
</comment>
<keyword evidence="1" id="KW-0547">Nucleotide-binding</keyword>
<evidence type="ECO:0000259" key="3">
    <source>
        <dbReference type="Pfam" id="PF13191"/>
    </source>
</evidence>
<dbReference type="RefSeq" id="WP_168679786.1">
    <property type="nucleotide sequence ID" value="NZ_JAAXOY010000451.1"/>
</dbReference>
<dbReference type="PANTHER" id="PTHR16305:SF35">
    <property type="entry name" value="TRANSCRIPTIONAL ACTIVATOR DOMAIN"/>
    <property type="match status" value="1"/>
</dbReference>
<dbReference type="Proteomes" id="UP000777774">
    <property type="component" value="Unassembled WGS sequence"/>
</dbReference>
<dbReference type="GO" id="GO:0005524">
    <property type="term" value="F:ATP binding"/>
    <property type="evidence" value="ECO:0007669"/>
    <property type="project" value="UniProtKB-KW"/>
</dbReference>
<evidence type="ECO:0000256" key="1">
    <source>
        <dbReference type="ARBA" id="ARBA00022741"/>
    </source>
</evidence>
<gene>
    <name evidence="4" type="ORF">HGA02_14875</name>
</gene>
<evidence type="ECO:0000256" key="2">
    <source>
        <dbReference type="ARBA" id="ARBA00022840"/>
    </source>
</evidence>
<dbReference type="SUPFAM" id="SSF52540">
    <property type="entry name" value="P-loop containing nucleoside triphosphate hydrolases"/>
    <property type="match status" value="1"/>
</dbReference>
<keyword evidence="2 4" id="KW-0067">ATP-binding</keyword>
<evidence type="ECO:0000313" key="5">
    <source>
        <dbReference type="Proteomes" id="UP000777774"/>
    </source>
</evidence>
<keyword evidence="5" id="KW-1185">Reference proteome</keyword>
<accession>A0ABX1K480</accession>
<protein>
    <submittedName>
        <fullName evidence="4">ATP-binding protein</fullName>
    </submittedName>
</protein>
<dbReference type="InterPro" id="IPR041664">
    <property type="entry name" value="AAA_16"/>
</dbReference>
<reference evidence="4 5" key="1">
    <citation type="submission" date="2020-04" db="EMBL/GenBank/DDBJ databases">
        <title>MicrobeNet Type strains.</title>
        <authorList>
            <person name="Nicholson A.C."/>
        </authorList>
    </citation>
    <scope>NUCLEOTIDE SEQUENCE [LARGE SCALE GENOMIC DNA]</scope>
    <source>
        <strain evidence="4 5">ATCC BAA-787</strain>
    </source>
</reference>
<name>A0ABX1K480_9CELL</name>
<dbReference type="PANTHER" id="PTHR16305">
    <property type="entry name" value="TESTICULAR SOLUBLE ADENYLYL CYCLASE"/>
    <property type="match status" value="1"/>
</dbReference>